<dbReference type="InterPro" id="IPR052935">
    <property type="entry name" value="Mg2+_PAP"/>
</dbReference>
<evidence type="ECO:0000313" key="3">
    <source>
        <dbReference type="Proteomes" id="UP000460561"/>
    </source>
</evidence>
<dbReference type="InterPro" id="IPR019236">
    <property type="entry name" value="APP1_cat"/>
</dbReference>
<proteinExistence type="predicted"/>
<reference evidence="2 3" key="1">
    <citation type="submission" date="2019-12" db="EMBL/GenBank/DDBJ databases">
        <title>Genomic-based taxomic classification of the family Erythrobacteraceae.</title>
        <authorList>
            <person name="Xu L."/>
        </authorList>
    </citation>
    <scope>NUCLEOTIDE SEQUENCE [LARGE SCALE GENOMIC DNA]</scope>
    <source>
        <strain evidence="2 3">DSM 18604</strain>
    </source>
</reference>
<evidence type="ECO:0000259" key="1">
    <source>
        <dbReference type="Pfam" id="PF09949"/>
    </source>
</evidence>
<dbReference type="Pfam" id="PF09949">
    <property type="entry name" value="APP1_cat"/>
    <property type="match status" value="1"/>
</dbReference>
<dbReference type="OrthoDB" id="9789875at2"/>
<dbReference type="PANTHER" id="PTHR28208:SF3">
    <property type="entry name" value="PHOSPHATIDATE PHOSPHATASE APP1"/>
    <property type="match status" value="1"/>
</dbReference>
<sequence>MRVQPYLGYRSAERLVLSARVLRSGKAGFDCNGRLQAIRTMLAQFASREVPGVHVSLEVSGHDGTTECYNALSDGEGYVHFDIDLTPHRPLPKTPMWEVVALRWMDRGEQHCVEANILAPGTETRLAVISDIDDTVIETGVTGGFRSIMRNWQRVVATLPEERIATPGVDAFYGALGGGRLLPASSNQSTGRQIPATHRPFFYVSSSPWNLFSYLVAFMNQKNLPLGPLLLRDWGFKRETLTASSHRQHKVSSIAAILSLYPDMRFVLIGDDTQGDLPAYADTVKHFPGRIAAIFIRTASNELLSPQETSAQMMIETANVPLWFGQNYEVGKQFLSALGFTPGGETEQIVKTVEKVDVLAASA</sequence>
<comment type="caution">
    <text evidence="2">The sequence shown here is derived from an EMBL/GenBank/DDBJ whole genome shotgun (WGS) entry which is preliminary data.</text>
</comment>
<dbReference type="EMBL" id="WTYQ01000008">
    <property type="protein sequence ID" value="MXP27188.1"/>
    <property type="molecule type" value="Genomic_DNA"/>
</dbReference>
<protein>
    <submittedName>
        <fullName evidence="2">DUF2183 domain-containing protein</fullName>
    </submittedName>
</protein>
<name>A0A845AJC1_9SPHN</name>
<feature type="domain" description="Phosphatidate phosphatase APP1 catalytic" evidence="1">
    <location>
        <begin position="127"/>
        <end position="297"/>
    </location>
</feature>
<evidence type="ECO:0000313" key="2">
    <source>
        <dbReference type="EMBL" id="MXP27188.1"/>
    </source>
</evidence>
<dbReference type="PANTHER" id="PTHR28208">
    <property type="entry name" value="PHOSPHATIDATE PHOSPHATASE APP1"/>
    <property type="match status" value="1"/>
</dbReference>
<organism evidence="2 3">
    <name type="scientific">Altericroceibacterium indicum</name>
    <dbReference type="NCBI Taxonomy" id="374177"/>
    <lineage>
        <taxon>Bacteria</taxon>
        <taxon>Pseudomonadati</taxon>
        <taxon>Pseudomonadota</taxon>
        <taxon>Alphaproteobacteria</taxon>
        <taxon>Sphingomonadales</taxon>
        <taxon>Erythrobacteraceae</taxon>
        <taxon>Altericroceibacterium</taxon>
    </lineage>
</organism>
<gene>
    <name evidence="2" type="ORF">GRI39_14255</name>
</gene>
<dbReference type="Proteomes" id="UP000460561">
    <property type="component" value="Unassembled WGS sequence"/>
</dbReference>
<keyword evidence="3" id="KW-1185">Reference proteome</keyword>
<dbReference type="AlphaFoldDB" id="A0A845AJC1"/>
<dbReference type="GO" id="GO:0008195">
    <property type="term" value="F:phosphatidate phosphatase activity"/>
    <property type="evidence" value="ECO:0007669"/>
    <property type="project" value="InterPro"/>
</dbReference>
<accession>A0A845AJC1</accession>